<keyword evidence="7 9" id="KW-0808">Transferase</keyword>
<reference evidence="12" key="2">
    <citation type="submission" date="2024-05" db="EMBL/GenBank/DDBJ databases">
        <title>Rhodohalobacter halophilus gen. nov., sp. nov., a moderately halophilic member of the family Balneolaceae.</title>
        <authorList>
            <person name="Xia J."/>
        </authorList>
    </citation>
    <scope>NUCLEOTIDE SEQUENCE</scope>
    <source>
        <strain evidence="12">WB101</strain>
    </source>
</reference>
<evidence type="ECO:0000259" key="11">
    <source>
        <dbReference type="SMART" id="SM00563"/>
    </source>
</evidence>
<dbReference type="CDD" id="cd07989">
    <property type="entry name" value="LPLAT_AGPAT-like"/>
    <property type="match status" value="1"/>
</dbReference>
<gene>
    <name evidence="12" type="ORF">L6773_10825</name>
</gene>
<evidence type="ECO:0000256" key="7">
    <source>
        <dbReference type="ARBA" id="ARBA00022679"/>
    </source>
</evidence>
<keyword evidence="9" id="KW-0443">Lipid metabolism</keyword>
<evidence type="ECO:0000256" key="9">
    <source>
        <dbReference type="RuleBase" id="RU361267"/>
    </source>
</evidence>
<comment type="catalytic activity">
    <reaction evidence="1 9">
        <text>a 1-acyl-sn-glycero-3-phosphate + an acyl-CoA = a 1,2-diacyl-sn-glycero-3-phosphate + CoA</text>
        <dbReference type="Rhea" id="RHEA:19709"/>
        <dbReference type="ChEBI" id="CHEBI:57287"/>
        <dbReference type="ChEBI" id="CHEBI:57970"/>
        <dbReference type="ChEBI" id="CHEBI:58342"/>
        <dbReference type="ChEBI" id="CHEBI:58608"/>
        <dbReference type="EC" id="2.3.1.51"/>
    </reaction>
</comment>
<comment type="pathway">
    <text evidence="3">Lipid metabolism.</text>
</comment>
<evidence type="ECO:0000256" key="4">
    <source>
        <dbReference type="ARBA" id="ARBA00008655"/>
    </source>
</evidence>
<feature type="domain" description="Phospholipid/glycerol acyltransferase" evidence="11">
    <location>
        <begin position="73"/>
        <end position="186"/>
    </location>
</feature>
<comment type="similarity">
    <text evidence="4 9">Belongs to the 1-acyl-sn-glycerol-3-phosphate acyltransferase family.</text>
</comment>
<dbReference type="PANTHER" id="PTHR10434">
    <property type="entry name" value="1-ACYL-SN-GLYCEROL-3-PHOSPHATE ACYLTRANSFERASE"/>
    <property type="match status" value="1"/>
</dbReference>
<protein>
    <recommendedName>
        <fullName evidence="6 9">1-acyl-sn-glycerol-3-phosphate acyltransferase</fullName>
        <ecNumber evidence="5 9">2.3.1.51</ecNumber>
    </recommendedName>
</protein>
<dbReference type="EC" id="2.3.1.51" evidence="5 9"/>
<name>A0ABS9KDX3_9BACT</name>
<comment type="pathway">
    <text evidence="2">Phospholipid metabolism; CDP-diacylglycerol biosynthesis; CDP-diacylglycerol from sn-glycerol 3-phosphate: step 2/3.</text>
</comment>
<accession>A0ABS9KDX3</accession>
<keyword evidence="8 9" id="KW-0012">Acyltransferase</keyword>
<keyword evidence="9" id="KW-0594">Phospholipid biosynthesis</keyword>
<dbReference type="Pfam" id="PF01553">
    <property type="entry name" value="Acyltransferase"/>
    <property type="match status" value="1"/>
</dbReference>
<keyword evidence="10" id="KW-1133">Transmembrane helix</keyword>
<dbReference type="SMART" id="SM00563">
    <property type="entry name" value="PlsC"/>
    <property type="match status" value="1"/>
</dbReference>
<comment type="domain">
    <text evidence="9">The HXXXXD motif is essential for acyltransferase activity and may constitute the binding site for the phosphate moiety of the glycerol-3-phosphate.</text>
</comment>
<evidence type="ECO:0000313" key="13">
    <source>
        <dbReference type="Proteomes" id="UP001165366"/>
    </source>
</evidence>
<organism evidence="12 13">
    <name type="scientific">Rhodohalobacter sulfatireducens</name>
    <dbReference type="NCBI Taxonomy" id="2911366"/>
    <lineage>
        <taxon>Bacteria</taxon>
        <taxon>Pseudomonadati</taxon>
        <taxon>Balneolota</taxon>
        <taxon>Balneolia</taxon>
        <taxon>Balneolales</taxon>
        <taxon>Balneolaceae</taxon>
        <taxon>Rhodohalobacter</taxon>
    </lineage>
</organism>
<dbReference type="EMBL" id="JAKLWS010000012">
    <property type="protein sequence ID" value="MCG2589064.1"/>
    <property type="molecule type" value="Genomic_DNA"/>
</dbReference>
<dbReference type="GO" id="GO:0016746">
    <property type="term" value="F:acyltransferase activity"/>
    <property type="evidence" value="ECO:0007669"/>
    <property type="project" value="UniProtKB-KW"/>
</dbReference>
<dbReference type="SUPFAM" id="SSF69593">
    <property type="entry name" value="Glycerol-3-phosphate (1)-acyltransferase"/>
    <property type="match status" value="1"/>
</dbReference>
<dbReference type="InterPro" id="IPR004552">
    <property type="entry name" value="AGP_acyltrans"/>
</dbReference>
<dbReference type="RefSeq" id="WP_237854324.1">
    <property type="nucleotide sequence ID" value="NZ_JAKLWS010000012.1"/>
</dbReference>
<keyword evidence="10" id="KW-0472">Membrane</keyword>
<dbReference type="Proteomes" id="UP001165366">
    <property type="component" value="Unassembled WGS sequence"/>
</dbReference>
<evidence type="ECO:0000256" key="5">
    <source>
        <dbReference type="ARBA" id="ARBA00013211"/>
    </source>
</evidence>
<feature type="transmembrane region" description="Helical" evidence="10">
    <location>
        <begin position="6"/>
        <end position="30"/>
    </location>
</feature>
<reference evidence="12" key="1">
    <citation type="submission" date="2022-01" db="EMBL/GenBank/DDBJ databases">
        <authorList>
            <person name="Wang Y."/>
        </authorList>
    </citation>
    <scope>NUCLEOTIDE SEQUENCE</scope>
    <source>
        <strain evidence="12">WB101</strain>
    </source>
</reference>
<keyword evidence="9" id="KW-1208">Phospholipid metabolism</keyword>
<dbReference type="PANTHER" id="PTHR10434:SF11">
    <property type="entry name" value="1-ACYL-SN-GLYCEROL-3-PHOSPHATE ACYLTRANSFERASE"/>
    <property type="match status" value="1"/>
</dbReference>
<sequence>MQHIASIIIWIAVGLLVIFWLPLLAVVRLLDRDSARYKTGRMFRRLGLLISRVNPNWKISIEGDTKIDDRHPYIIVSNHMSNADIPVISNLPWEMKWVAKKELFEIPIVGWMMKLAGDIPVSRGSKKQALMVFKRCKYYLDRNTSVMFFPEGTRSRTGNLTRFASGAFDLAIREKKPILPLVLDGTQGCLPKKSWVFEKDVHVKLKILDPIPTDDYEKGDSTLLMQAVRDQMAEQLAEWRGVDVTAVDYAADRRQRDGGDVSEG</sequence>
<dbReference type="NCBIfam" id="TIGR00530">
    <property type="entry name" value="AGP_acyltrn"/>
    <property type="match status" value="1"/>
</dbReference>
<proteinExistence type="inferred from homology"/>
<dbReference type="InterPro" id="IPR002123">
    <property type="entry name" value="Plipid/glycerol_acylTrfase"/>
</dbReference>
<evidence type="ECO:0000256" key="2">
    <source>
        <dbReference type="ARBA" id="ARBA00004728"/>
    </source>
</evidence>
<evidence type="ECO:0000256" key="3">
    <source>
        <dbReference type="ARBA" id="ARBA00005189"/>
    </source>
</evidence>
<keyword evidence="9" id="KW-0444">Lipid biosynthesis</keyword>
<keyword evidence="13" id="KW-1185">Reference proteome</keyword>
<evidence type="ECO:0000256" key="1">
    <source>
        <dbReference type="ARBA" id="ARBA00001141"/>
    </source>
</evidence>
<evidence type="ECO:0000256" key="6">
    <source>
        <dbReference type="ARBA" id="ARBA00016139"/>
    </source>
</evidence>
<keyword evidence="10" id="KW-0812">Transmembrane</keyword>
<comment type="caution">
    <text evidence="12">The sequence shown here is derived from an EMBL/GenBank/DDBJ whole genome shotgun (WGS) entry which is preliminary data.</text>
</comment>
<evidence type="ECO:0000256" key="8">
    <source>
        <dbReference type="ARBA" id="ARBA00023315"/>
    </source>
</evidence>
<evidence type="ECO:0000313" key="12">
    <source>
        <dbReference type="EMBL" id="MCG2589064.1"/>
    </source>
</evidence>
<evidence type="ECO:0000256" key="10">
    <source>
        <dbReference type="SAM" id="Phobius"/>
    </source>
</evidence>